<evidence type="ECO:0000256" key="4">
    <source>
        <dbReference type="ARBA" id="ARBA00022807"/>
    </source>
</evidence>
<evidence type="ECO:0000313" key="7">
    <source>
        <dbReference type="EMBL" id="RAY15372.1"/>
    </source>
</evidence>
<sequence length="399" mass="42981">MGAALALTVLGVPAPRAAADPVPSARDVAEGKRKVRARAEEVGRAKGRLARADGELDQLSVQAAAAVERYHGEMVHLARAGRAYEDARRRLAEAEQRYERERADMAAFAASAYRTGTGTSSWGVAVPGGPQHFLDRAGMVEIMARRQAGMIDRVEAARTVADLFRRRAWNALVEQRSAAARADRARRAAETAVARQRAATLRIEQEKRELERQLYGARAHAAALARRRAEGLAAARRARLAAARAAARRDPAGSGRSLAKLHGSARGMTVVRAALRWLGTPYSWGGGTAAGPSYGIAHGRHIRGFDCSGLALYAWDKVGVRLDHWTGTQWTAGPRVPTGMLRPGDLVFFAYDTGDPDTIHHVGIYIGGGKMVEAPYTGAHVRISSIWRNGLIGAVRPVT</sequence>
<evidence type="ECO:0000259" key="6">
    <source>
        <dbReference type="PROSITE" id="PS51935"/>
    </source>
</evidence>
<dbReference type="InterPro" id="IPR038765">
    <property type="entry name" value="Papain-like_cys_pep_sf"/>
</dbReference>
<keyword evidence="3" id="KW-0378">Hydrolase</keyword>
<feature type="coiled-coil region" evidence="5">
    <location>
        <begin position="49"/>
        <end position="111"/>
    </location>
</feature>
<dbReference type="Gene3D" id="3.90.1720.10">
    <property type="entry name" value="endopeptidase domain like (from Nostoc punctiforme)"/>
    <property type="match status" value="1"/>
</dbReference>
<dbReference type="GO" id="GO:0006508">
    <property type="term" value="P:proteolysis"/>
    <property type="evidence" value="ECO:0007669"/>
    <property type="project" value="UniProtKB-KW"/>
</dbReference>
<dbReference type="PROSITE" id="PS51935">
    <property type="entry name" value="NLPC_P60"/>
    <property type="match status" value="1"/>
</dbReference>
<feature type="domain" description="NlpC/P60" evidence="6">
    <location>
        <begin position="264"/>
        <end position="399"/>
    </location>
</feature>
<evidence type="ECO:0000256" key="3">
    <source>
        <dbReference type="ARBA" id="ARBA00022801"/>
    </source>
</evidence>
<keyword evidence="4" id="KW-0788">Thiol protease</keyword>
<evidence type="ECO:0000256" key="2">
    <source>
        <dbReference type="ARBA" id="ARBA00022670"/>
    </source>
</evidence>
<dbReference type="Proteomes" id="UP000251891">
    <property type="component" value="Unassembled WGS sequence"/>
</dbReference>
<name>A0A365H8M9_9ACTN</name>
<dbReference type="InterPro" id="IPR051794">
    <property type="entry name" value="PG_Endopeptidase_C40"/>
</dbReference>
<accession>A0A365H8M9</accession>
<evidence type="ECO:0000313" key="8">
    <source>
        <dbReference type="Proteomes" id="UP000251891"/>
    </source>
</evidence>
<keyword evidence="5" id="KW-0175">Coiled coil</keyword>
<dbReference type="SUPFAM" id="SSF54001">
    <property type="entry name" value="Cysteine proteinases"/>
    <property type="match status" value="1"/>
</dbReference>
<organism evidence="7 8">
    <name type="scientific">Actinomadura craniellae</name>
    <dbReference type="NCBI Taxonomy" id="2231787"/>
    <lineage>
        <taxon>Bacteria</taxon>
        <taxon>Bacillati</taxon>
        <taxon>Actinomycetota</taxon>
        <taxon>Actinomycetes</taxon>
        <taxon>Streptosporangiales</taxon>
        <taxon>Thermomonosporaceae</taxon>
        <taxon>Actinomadura</taxon>
    </lineage>
</organism>
<gene>
    <name evidence="7" type="ORF">DPM19_11780</name>
</gene>
<dbReference type="AlphaFoldDB" id="A0A365H8M9"/>
<proteinExistence type="inferred from homology"/>
<dbReference type="Pfam" id="PF00877">
    <property type="entry name" value="NLPC_P60"/>
    <property type="match status" value="1"/>
</dbReference>
<dbReference type="InterPro" id="IPR000064">
    <property type="entry name" value="NLP_P60_dom"/>
</dbReference>
<dbReference type="GO" id="GO:0008234">
    <property type="term" value="F:cysteine-type peptidase activity"/>
    <property type="evidence" value="ECO:0007669"/>
    <property type="project" value="UniProtKB-KW"/>
</dbReference>
<dbReference type="OrthoDB" id="3209655at2"/>
<protein>
    <submittedName>
        <fullName evidence="7">NlpC/P60 family protein</fullName>
    </submittedName>
</protein>
<evidence type="ECO:0000256" key="5">
    <source>
        <dbReference type="SAM" id="Coils"/>
    </source>
</evidence>
<evidence type="ECO:0000256" key="1">
    <source>
        <dbReference type="ARBA" id="ARBA00007074"/>
    </source>
</evidence>
<reference evidence="7 8" key="1">
    <citation type="submission" date="2018-06" db="EMBL/GenBank/DDBJ databases">
        <title>Actinomadura craniellae sp. nov. isolated from marine sponge Craniella sp.</title>
        <authorList>
            <person name="Li L."/>
            <person name="Xu Q.H."/>
            <person name="Lin H.W."/>
            <person name="Lu Y.H."/>
        </authorList>
    </citation>
    <scope>NUCLEOTIDE SEQUENCE [LARGE SCALE GENOMIC DNA]</scope>
    <source>
        <strain evidence="7 8">LHW63021</strain>
    </source>
</reference>
<keyword evidence="2" id="KW-0645">Protease</keyword>
<dbReference type="PANTHER" id="PTHR47359">
    <property type="entry name" value="PEPTIDOGLYCAN DL-ENDOPEPTIDASE CWLO"/>
    <property type="match status" value="1"/>
</dbReference>
<comment type="similarity">
    <text evidence="1">Belongs to the peptidase C40 family.</text>
</comment>
<dbReference type="EMBL" id="QLYX01000004">
    <property type="protein sequence ID" value="RAY15372.1"/>
    <property type="molecule type" value="Genomic_DNA"/>
</dbReference>
<dbReference type="PANTHER" id="PTHR47359:SF3">
    <property type="entry name" value="NLP_P60 DOMAIN-CONTAINING PROTEIN-RELATED"/>
    <property type="match status" value="1"/>
</dbReference>
<keyword evidence="8" id="KW-1185">Reference proteome</keyword>
<dbReference type="RefSeq" id="WP_111866128.1">
    <property type="nucleotide sequence ID" value="NZ_QLYX01000004.1"/>
</dbReference>
<comment type="caution">
    <text evidence="7">The sequence shown here is derived from an EMBL/GenBank/DDBJ whole genome shotgun (WGS) entry which is preliminary data.</text>
</comment>